<dbReference type="SUPFAM" id="SSF53474">
    <property type="entry name" value="alpha/beta-Hydrolases"/>
    <property type="match status" value="1"/>
</dbReference>
<keyword evidence="1" id="KW-0732">Signal</keyword>
<evidence type="ECO:0000256" key="1">
    <source>
        <dbReference type="SAM" id="SignalP"/>
    </source>
</evidence>
<organism evidence="2 3">
    <name type="scientific">Astrephomene gubernaculifera</name>
    <dbReference type="NCBI Taxonomy" id="47775"/>
    <lineage>
        <taxon>Eukaryota</taxon>
        <taxon>Viridiplantae</taxon>
        <taxon>Chlorophyta</taxon>
        <taxon>core chlorophytes</taxon>
        <taxon>Chlorophyceae</taxon>
        <taxon>CS clade</taxon>
        <taxon>Chlamydomonadales</taxon>
        <taxon>Astrephomenaceae</taxon>
        <taxon>Astrephomene</taxon>
    </lineage>
</organism>
<keyword evidence="3" id="KW-1185">Reference proteome</keyword>
<gene>
    <name evidence="2" type="ORF">Agub_g10721</name>
</gene>
<dbReference type="AlphaFoldDB" id="A0AAD3DVI8"/>
<reference evidence="2 3" key="1">
    <citation type="journal article" date="2021" name="Sci. Rep.">
        <title>Genome sequencing of the multicellular alga Astrephomene provides insights into convergent evolution of germ-soma differentiation.</title>
        <authorList>
            <person name="Yamashita S."/>
            <person name="Yamamoto K."/>
            <person name="Matsuzaki R."/>
            <person name="Suzuki S."/>
            <person name="Yamaguchi H."/>
            <person name="Hirooka S."/>
            <person name="Minakuchi Y."/>
            <person name="Miyagishima S."/>
            <person name="Kawachi M."/>
            <person name="Toyoda A."/>
            <person name="Nozaki H."/>
        </authorList>
    </citation>
    <scope>NUCLEOTIDE SEQUENCE [LARGE SCALE GENOMIC DNA]</scope>
    <source>
        <strain evidence="2 3">NIES-4017</strain>
    </source>
</reference>
<name>A0AAD3DVI8_9CHLO</name>
<protein>
    <submittedName>
        <fullName evidence="2">Uncharacterized protein</fullName>
    </submittedName>
</protein>
<feature type="signal peptide" evidence="1">
    <location>
        <begin position="1"/>
        <end position="20"/>
    </location>
</feature>
<proteinExistence type="predicted"/>
<sequence>MLPSVCVFVWLIQPAGLSMGGTIAWLCAAADPRVAVVAPVLGVQSFGWALEHNAFHGRVESTPLVYQAAADELQGCKGGKVDAEAVRAVWCKLMPGKPREWIAPCVKKSGRE</sequence>
<dbReference type="PANTHER" id="PTHR47381">
    <property type="entry name" value="ALPHA/BETA-HYDROLASES SUPERFAMILY PROTEIN"/>
    <property type="match status" value="1"/>
</dbReference>
<dbReference type="InterPro" id="IPR029058">
    <property type="entry name" value="AB_hydrolase_fold"/>
</dbReference>
<dbReference type="PANTHER" id="PTHR47381:SF3">
    <property type="entry name" value="ALPHA_BETA-HYDROLASES SUPERFAMILY PROTEIN"/>
    <property type="match status" value="1"/>
</dbReference>
<dbReference type="EMBL" id="BMAR01000026">
    <property type="protein sequence ID" value="GFR48870.1"/>
    <property type="molecule type" value="Genomic_DNA"/>
</dbReference>
<dbReference type="Proteomes" id="UP001054857">
    <property type="component" value="Unassembled WGS sequence"/>
</dbReference>
<accession>A0AAD3DVI8</accession>
<dbReference type="Gene3D" id="3.40.50.1820">
    <property type="entry name" value="alpha/beta hydrolase"/>
    <property type="match status" value="1"/>
</dbReference>
<evidence type="ECO:0000313" key="2">
    <source>
        <dbReference type="EMBL" id="GFR48870.1"/>
    </source>
</evidence>
<feature type="chain" id="PRO_5042158900" evidence="1">
    <location>
        <begin position="21"/>
        <end position="112"/>
    </location>
</feature>
<comment type="caution">
    <text evidence="2">The sequence shown here is derived from an EMBL/GenBank/DDBJ whole genome shotgun (WGS) entry which is preliminary data.</text>
</comment>
<evidence type="ECO:0000313" key="3">
    <source>
        <dbReference type="Proteomes" id="UP001054857"/>
    </source>
</evidence>